<dbReference type="InterPro" id="IPR053137">
    <property type="entry name" value="NLR-like"/>
</dbReference>
<dbReference type="Pfam" id="PF13374">
    <property type="entry name" value="TPR_10"/>
    <property type="match status" value="3"/>
</dbReference>
<comment type="caution">
    <text evidence="2">The sequence shown here is derived from an EMBL/GenBank/DDBJ whole genome shotgun (WGS) entry which is preliminary data.</text>
</comment>
<dbReference type="EMBL" id="WXEW01000001">
    <property type="protein sequence ID" value="NAS20080.1"/>
    <property type="molecule type" value="Genomic_DNA"/>
</dbReference>
<dbReference type="InterPro" id="IPR056681">
    <property type="entry name" value="DUF7779"/>
</dbReference>
<dbReference type="AlphaFoldDB" id="A0A7C9J0C9"/>
<name>A0A7C9J0C9_9ACTN</name>
<dbReference type="Pfam" id="PF25000">
    <property type="entry name" value="DUF7779"/>
    <property type="match status" value="1"/>
</dbReference>
<dbReference type="SUPFAM" id="SSF52540">
    <property type="entry name" value="P-loop containing nucleoside triphosphate hydrolases"/>
    <property type="match status" value="1"/>
</dbReference>
<dbReference type="Gene3D" id="3.40.50.300">
    <property type="entry name" value="P-loop containing nucleotide triphosphate hydrolases"/>
    <property type="match status" value="1"/>
</dbReference>
<accession>A0A7C9J0C9</accession>
<keyword evidence="3" id="KW-1185">Reference proteome</keyword>
<evidence type="ECO:0000313" key="3">
    <source>
        <dbReference type="Proteomes" id="UP000479526"/>
    </source>
</evidence>
<gene>
    <name evidence="2" type="ORF">GT755_00085</name>
</gene>
<feature type="domain" description="DUF7779" evidence="1">
    <location>
        <begin position="313"/>
        <end position="388"/>
    </location>
</feature>
<dbReference type="Pfam" id="PF13424">
    <property type="entry name" value="TPR_12"/>
    <property type="match status" value="3"/>
</dbReference>
<dbReference type="Gene3D" id="1.25.40.10">
    <property type="entry name" value="Tetratricopeptide repeat domain"/>
    <property type="match status" value="2"/>
</dbReference>
<protein>
    <submittedName>
        <fullName evidence="2">Tetratricopeptide repeat protein</fullName>
    </submittedName>
</protein>
<evidence type="ECO:0000313" key="2">
    <source>
        <dbReference type="EMBL" id="NAS20080.1"/>
    </source>
</evidence>
<dbReference type="InterPro" id="IPR019734">
    <property type="entry name" value="TPR_rpt"/>
</dbReference>
<sequence length="838" mass="91104">MSAVLPVAVGVAINRVEGAWWVQAIAFGSAVVLFGISQWVLRVLGPQEVAEVRSDSVVVGEVPREPHAFQPRAALMTALEQGARAERVVVCAVTGTRGVGKTQLAAAYARRRASEGWPLVAWVNAENKDLFLAGLDAVAQAVDVAVAGEDAEQGARRLRQWLAGHPGPCLLVVDNLTDADAADTWLPAVGRTQIVITSNRREVHALGRAVQVDVFTPAEAVSFLQQRSGLADEKGALSLAEQVGRLPLALAQAAWVIRRQRLDYATYRERLSSVNLDEVLPAVPGESYRQGAAQAVGVSLAQLETSPSVALERGLLQLLAVLSPAGVPRSWLYRAGALRLVPGVSAKHSMVRIDEAIGALSDASLVVMSVDDQAVLMHRFIQQVIRHNTRGKGKARWSGLIRNASELVWECGPQLARVVLDREERETFIEQAAVLREHAAGDLPMDVINRILLLSTWAGRYLEGCGDLKRAIPLLEQNLDDRIQALGADHPDTLNSRNNLASACQTSGNLGRAIPLYEQNFDDRLRVLGPDHPDTLNSRNNLASACQMAGDLTRTVSLFEFNLSERTRLLGPDHPDTLSSRNNLATAYQSARDLGRPIPLHEKTLSDRIRVLGPDHPSVLASRNNLASAYQAAGDLVRAVPMFEQTFRDYVRVVGAEHPGTLSCRNNLASAYQAAGDLAKAVAMFEQNLDDRVRLLRAEHPDTLQSRNNLAVAYRAAGDLKKAILLFERNLADRLRVLGGEHPETLQSCNNLAVAYRVAGDLKRAIPAFEQAIANYARALGPLHPDSLQCRNNLAVAYRAAGQRDRAKEMFEQILADCAETLGAQHPITLAVQKNQEA</sequence>
<dbReference type="PANTHER" id="PTHR46082:SF6">
    <property type="entry name" value="AAA+ ATPASE DOMAIN-CONTAINING PROTEIN-RELATED"/>
    <property type="match status" value="1"/>
</dbReference>
<dbReference type="RefSeq" id="WP_161477632.1">
    <property type="nucleotide sequence ID" value="NZ_WXEW01000001.1"/>
</dbReference>
<organism evidence="2 3">
    <name type="scientific">Herbidospora solisilvae</name>
    <dbReference type="NCBI Taxonomy" id="2696284"/>
    <lineage>
        <taxon>Bacteria</taxon>
        <taxon>Bacillati</taxon>
        <taxon>Actinomycetota</taxon>
        <taxon>Actinomycetes</taxon>
        <taxon>Streptosporangiales</taxon>
        <taxon>Streptosporangiaceae</taxon>
        <taxon>Herbidospora</taxon>
    </lineage>
</organism>
<reference evidence="2 3" key="1">
    <citation type="submission" date="2020-01" db="EMBL/GenBank/DDBJ databases">
        <title>Herbidospora sp. NEAU-GS84 nov., a novel actinomycete isolated from soil.</title>
        <authorList>
            <person name="Han L."/>
        </authorList>
    </citation>
    <scope>NUCLEOTIDE SEQUENCE [LARGE SCALE GENOMIC DNA]</scope>
    <source>
        <strain evidence="2 3">NEAU-GS84</strain>
    </source>
</reference>
<dbReference type="Proteomes" id="UP000479526">
    <property type="component" value="Unassembled WGS sequence"/>
</dbReference>
<evidence type="ECO:0000259" key="1">
    <source>
        <dbReference type="Pfam" id="PF25000"/>
    </source>
</evidence>
<dbReference type="SUPFAM" id="SSF48452">
    <property type="entry name" value="TPR-like"/>
    <property type="match status" value="3"/>
</dbReference>
<dbReference type="SMART" id="SM00028">
    <property type="entry name" value="TPR"/>
    <property type="match status" value="4"/>
</dbReference>
<dbReference type="InterPro" id="IPR027417">
    <property type="entry name" value="P-loop_NTPase"/>
</dbReference>
<proteinExistence type="predicted"/>
<dbReference type="PANTHER" id="PTHR46082">
    <property type="entry name" value="ATP/GTP-BINDING PROTEIN-RELATED"/>
    <property type="match status" value="1"/>
</dbReference>
<dbReference type="InterPro" id="IPR011990">
    <property type="entry name" value="TPR-like_helical_dom_sf"/>
</dbReference>